<feature type="transmembrane region" description="Helical" evidence="7">
    <location>
        <begin position="363"/>
        <end position="387"/>
    </location>
</feature>
<feature type="transmembrane region" description="Helical" evidence="7">
    <location>
        <begin position="74"/>
        <end position="91"/>
    </location>
</feature>
<accession>A0AAW0SW86</accession>
<evidence type="ECO:0000256" key="2">
    <source>
        <dbReference type="ARBA" id="ARBA00008789"/>
    </source>
</evidence>
<evidence type="ECO:0000313" key="9">
    <source>
        <dbReference type="Proteomes" id="UP001487740"/>
    </source>
</evidence>
<dbReference type="Pfam" id="PF09815">
    <property type="entry name" value="XK-related"/>
    <property type="match status" value="2"/>
</dbReference>
<keyword evidence="6 7" id="KW-0472">Membrane</keyword>
<dbReference type="Proteomes" id="UP001487740">
    <property type="component" value="Unassembled WGS sequence"/>
</dbReference>
<dbReference type="InterPro" id="IPR050895">
    <property type="entry name" value="XK-related_scramblase"/>
</dbReference>
<comment type="caution">
    <text evidence="8">The sequence shown here is derived from an EMBL/GenBank/DDBJ whole genome shotgun (WGS) entry which is preliminary data.</text>
</comment>
<evidence type="ECO:0000256" key="7">
    <source>
        <dbReference type="RuleBase" id="RU910716"/>
    </source>
</evidence>
<evidence type="ECO:0000256" key="5">
    <source>
        <dbReference type="ARBA" id="ARBA00022989"/>
    </source>
</evidence>
<comment type="subcellular location">
    <subcellularLocation>
        <location evidence="1">Cell membrane</location>
        <topology evidence="1">Multi-pass membrane protein</topology>
    </subcellularLocation>
    <subcellularLocation>
        <location evidence="7">Membrane</location>
        <topology evidence="7">Multi-pass membrane protein</topology>
    </subcellularLocation>
</comment>
<comment type="similarity">
    <text evidence="2 7">Belongs to the XK family.</text>
</comment>
<sequence>MIARYKHCYTTDGFNIVTGQRGSEESLVSGEEQLLKFTKRHEVVLFFSVTFYIADLCLDLWVCAVHFQFKRSRSAWFIFFCILLPNLYAGYKSLQWYLRAHEQYPIRRPAVWIVRVLFFPISPILRYIDAWVYGRRARRHWRNKNYTLEQRNFENYLVEIAEVALLRLVIIFLEDAPIVVLNLAQLLQMPPSTFLPPSPGISAEREVLQAPGALDSMQGVPKGVLQAQAGSDPMRSIQEAVVGSNHTGIAVYPPTTPLPGYDPWAITVLAVRLGSVVAKLTCTMTLGVVHYISCNKLAWHLANTSTQGRAALGQGRGVQGQGREVQGQGTTQLASPADTKGVLSWTAEATIYCWQLLAIGSRVVAYALLWVVYFDWLWLPISIRWLLHALWIYFDVADMSLVNSVAFGGIYLFSFVTTSPGRQILRIALYYTITLSEHLIIALLWHSAAPNNPYHDLGIAIMFGGALGGLLFLTLYYGCCHPDKENTWFWHWYKERKSRTKVVGDSG</sequence>
<dbReference type="AlphaFoldDB" id="A0AAW0SW86"/>
<feature type="transmembrane region" description="Helical" evidence="7">
    <location>
        <begin position="111"/>
        <end position="134"/>
    </location>
</feature>
<evidence type="ECO:0000313" key="8">
    <source>
        <dbReference type="EMBL" id="KAK8379381.1"/>
    </source>
</evidence>
<dbReference type="EMBL" id="JARAKH010000043">
    <property type="protein sequence ID" value="KAK8379381.1"/>
    <property type="molecule type" value="Genomic_DNA"/>
</dbReference>
<keyword evidence="9" id="KW-1185">Reference proteome</keyword>
<dbReference type="GO" id="GO:0043652">
    <property type="term" value="P:engulfment of apoptotic cell"/>
    <property type="evidence" value="ECO:0007669"/>
    <property type="project" value="TreeGrafter"/>
</dbReference>
<keyword evidence="4 7" id="KW-0812">Transmembrane</keyword>
<gene>
    <name evidence="8" type="ORF">O3P69_019345</name>
</gene>
<name>A0AAW0SW86_SCYPA</name>
<evidence type="ECO:0000256" key="3">
    <source>
        <dbReference type="ARBA" id="ARBA00022475"/>
    </source>
</evidence>
<protein>
    <recommendedName>
        <fullName evidence="7">XK-related protein</fullName>
    </recommendedName>
</protein>
<dbReference type="PANTHER" id="PTHR16024">
    <property type="entry name" value="XK-RELATED PROTEIN"/>
    <property type="match status" value="1"/>
</dbReference>
<evidence type="ECO:0000256" key="1">
    <source>
        <dbReference type="ARBA" id="ARBA00004651"/>
    </source>
</evidence>
<feature type="transmembrane region" description="Helical" evidence="7">
    <location>
        <begin position="43"/>
        <end position="62"/>
    </location>
</feature>
<organism evidence="8 9">
    <name type="scientific">Scylla paramamosain</name>
    <name type="common">Mud crab</name>
    <dbReference type="NCBI Taxonomy" id="85552"/>
    <lineage>
        <taxon>Eukaryota</taxon>
        <taxon>Metazoa</taxon>
        <taxon>Ecdysozoa</taxon>
        <taxon>Arthropoda</taxon>
        <taxon>Crustacea</taxon>
        <taxon>Multicrustacea</taxon>
        <taxon>Malacostraca</taxon>
        <taxon>Eumalacostraca</taxon>
        <taxon>Eucarida</taxon>
        <taxon>Decapoda</taxon>
        <taxon>Pleocyemata</taxon>
        <taxon>Brachyura</taxon>
        <taxon>Eubrachyura</taxon>
        <taxon>Portunoidea</taxon>
        <taxon>Portunidae</taxon>
        <taxon>Portuninae</taxon>
        <taxon>Scylla</taxon>
    </lineage>
</organism>
<dbReference type="GO" id="GO:0070782">
    <property type="term" value="P:phosphatidylserine exposure on apoptotic cell surface"/>
    <property type="evidence" value="ECO:0007669"/>
    <property type="project" value="TreeGrafter"/>
</dbReference>
<dbReference type="PANTHER" id="PTHR16024:SF6">
    <property type="entry name" value="XK-RELATED PROTEIN"/>
    <property type="match status" value="1"/>
</dbReference>
<dbReference type="InterPro" id="IPR018629">
    <property type="entry name" value="XK-rel"/>
</dbReference>
<keyword evidence="3" id="KW-1003">Cell membrane</keyword>
<evidence type="ECO:0000256" key="4">
    <source>
        <dbReference type="ARBA" id="ARBA00022692"/>
    </source>
</evidence>
<reference evidence="8 9" key="1">
    <citation type="submission" date="2023-03" db="EMBL/GenBank/DDBJ databases">
        <title>High-quality genome of Scylla paramamosain provides insights in environmental adaptation.</title>
        <authorList>
            <person name="Zhang L."/>
        </authorList>
    </citation>
    <scope>NUCLEOTIDE SEQUENCE [LARGE SCALE GENOMIC DNA]</scope>
    <source>
        <strain evidence="8">LZ_2023a</strain>
        <tissue evidence="8">Muscle</tissue>
    </source>
</reference>
<feature type="transmembrane region" description="Helical" evidence="7">
    <location>
        <begin position="399"/>
        <end position="416"/>
    </location>
</feature>
<keyword evidence="5 7" id="KW-1133">Transmembrane helix</keyword>
<feature type="transmembrane region" description="Helical" evidence="7">
    <location>
        <begin position="457"/>
        <end position="479"/>
    </location>
</feature>
<dbReference type="GO" id="GO:1902742">
    <property type="term" value="P:apoptotic process involved in development"/>
    <property type="evidence" value="ECO:0007669"/>
    <property type="project" value="TreeGrafter"/>
</dbReference>
<feature type="transmembrane region" description="Helical" evidence="7">
    <location>
        <begin position="428"/>
        <end position="445"/>
    </location>
</feature>
<evidence type="ECO:0000256" key="6">
    <source>
        <dbReference type="ARBA" id="ARBA00023136"/>
    </source>
</evidence>
<proteinExistence type="inferred from homology"/>
<dbReference type="GO" id="GO:0005886">
    <property type="term" value="C:plasma membrane"/>
    <property type="evidence" value="ECO:0007669"/>
    <property type="project" value="UniProtKB-SubCell"/>
</dbReference>